<reference evidence="3" key="1">
    <citation type="submission" date="2017-02" db="UniProtKB">
        <authorList>
            <consortium name="WormBaseParasite"/>
        </authorList>
    </citation>
    <scope>IDENTIFICATION</scope>
</reference>
<dbReference type="WBParaSite" id="NBR_0001006201-mRNA-1">
    <property type="protein sequence ID" value="NBR_0001006201-mRNA-1"/>
    <property type="gene ID" value="NBR_0001006201"/>
</dbReference>
<dbReference type="Proteomes" id="UP000271162">
    <property type="component" value="Unassembled WGS sequence"/>
</dbReference>
<name>A0A0N4Y2U3_NIPBR</name>
<evidence type="ECO:0000313" key="2">
    <source>
        <dbReference type="Proteomes" id="UP000271162"/>
    </source>
</evidence>
<dbReference type="EMBL" id="UYSL01020248">
    <property type="protein sequence ID" value="VDL73652.1"/>
    <property type="molecule type" value="Genomic_DNA"/>
</dbReference>
<evidence type="ECO:0000313" key="1">
    <source>
        <dbReference type="EMBL" id="VDL73652.1"/>
    </source>
</evidence>
<dbReference type="AlphaFoldDB" id="A0A0N4Y2U3"/>
<keyword evidence="2" id="KW-1185">Reference proteome</keyword>
<evidence type="ECO:0000313" key="3">
    <source>
        <dbReference type="WBParaSite" id="NBR_0001006201-mRNA-1"/>
    </source>
</evidence>
<gene>
    <name evidence="1" type="ORF">NBR_LOCUS10063</name>
</gene>
<proteinExistence type="predicted"/>
<protein>
    <submittedName>
        <fullName evidence="3">DUF663 domain-containing protein</fullName>
    </submittedName>
</protein>
<reference evidence="1 2" key="2">
    <citation type="submission" date="2018-11" db="EMBL/GenBank/DDBJ databases">
        <authorList>
            <consortium name="Pathogen Informatics"/>
        </authorList>
    </citation>
    <scope>NUCLEOTIDE SEQUENCE [LARGE SCALE GENOMIC DNA]</scope>
</reference>
<accession>A0A0N4Y2U3</accession>
<organism evidence="3">
    <name type="scientific">Nippostrongylus brasiliensis</name>
    <name type="common">Rat hookworm</name>
    <dbReference type="NCBI Taxonomy" id="27835"/>
    <lineage>
        <taxon>Eukaryota</taxon>
        <taxon>Metazoa</taxon>
        <taxon>Ecdysozoa</taxon>
        <taxon>Nematoda</taxon>
        <taxon>Chromadorea</taxon>
        <taxon>Rhabditida</taxon>
        <taxon>Rhabditina</taxon>
        <taxon>Rhabditomorpha</taxon>
        <taxon>Strongyloidea</taxon>
        <taxon>Heligmosomidae</taxon>
        <taxon>Nippostrongylus</taxon>
    </lineage>
</organism>
<sequence>MASNAPCVALVIKCQPRCDRSLLTVNKRNVFGLFTTSPLPRVGTLIALEFTDCPLEGATIVVSKWSYYPCDPFWQLNVKEVGGVAKVVMEGYRGIVHAVGRGPTQTSHFITSRYFPSDVLLRTRRDENIDHIKVLYGREVTFEVGIENLN</sequence>